<name>A0AAN8IM29_TRICO</name>
<dbReference type="AlphaFoldDB" id="A0AAN8IM29"/>
<keyword evidence="3" id="KW-1185">Reference proteome</keyword>
<evidence type="ECO:0000313" key="2">
    <source>
        <dbReference type="EMBL" id="KAK5975693.1"/>
    </source>
</evidence>
<comment type="caution">
    <text evidence="2">The sequence shown here is derived from an EMBL/GenBank/DDBJ whole genome shotgun (WGS) entry which is preliminary data.</text>
</comment>
<feature type="non-terminal residue" evidence="2">
    <location>
        <position position="1"/>
    </location>
</feature>
<accession>A0AAN8IM29</accession>
<proteinExistence type="predicted"/>
<gene>
    <name evidence="2" type="ORF">GCK32_010480</name>
</gene>
<dbReference type="EMBL" id="WIXE01012740">
    <property type="protein sequence ID" value="KAK5975693.1"/>
    <property type="molecule type" value="Genomic_DNA"/>
</dbReference>
<evidence type="ECO:0000256" key="1">
    <source>
        <dbReference type="SAM" id="MobiDB-lite"/>
    </source>
</evidence>
<dbReference type="Proteomes" id="UP001331761">
    <property type="component" value="Unassembled WGS sequence"/>
</dbReference>
<sequence>RCRSGADDVSFVTTFVGGGMIASMNNRRTNGSMKLKADDMPRMESGKAAYANPQAVTVNLMSYGNGTTATPPHQGQVVTISPLYPEPTPTYDVLIRKCERTRSLLAIVPSTSHHHHQRRSPTAFSSRNLI</sequence>
<protein>
    <submittedName>
        <fullName evidence="2">Uncharacterized protein</fullName>
    </submittedName>
</protein>
<organism evidence="2 3">
    <name type="scientific">Trichostrongylus colubriformis</name>
    <name type="common">Black scour worm</name>
    <dbReference type="NCBI Taxonomy" id="6319"/>
    <lineage>
        <taxon>Eukaryota</taxon>
        <taxon>Metazoa</taxon>
        <taxon>Ecdysozoa</taxon>
        <taxon>Nematoda</taxon>
        <taxon>Chromadorea</taxon>
        <taxon>Rhabditida</taxon>
        <taxon>Rhabditina</taxon>
        <taxon>Rhabditomorpha</taxon>
        <taxon>Strongyloidea</taxon>
        <taxon>Trichostrongylidae</taxon>
        <taxon>Trichostrongylus</taxon>
    </lineage>
</organism>
<reference evidence="2 3" key="1">
    <citation type="submission" date="2019-10" db="EMBL/GenBank/DDBJ databases">
        <title>Assembly and Annotation for the nematode Trichostrongylus colubriformis.</title>
        <authorList>
            <person name="Martin J."/>
        </authorList>
    </citation>
    <scope>NUCLEOTIDE SEQUENCE [LARGE SCALE GENOMIC DNA]</scope>
    <source>
        <strain evidence="2">G859</strain>
        <tissue evidence="2">Whole worm</tissue>
    </source>
</reference>
<feature type="compositionally biased region" description="Polar residues" evidence="1">
    <location>
        <begin position="120"/>
        <end position="130"/>
    </location>
</feature>
<feature type="region of interest" description="Disordered" evidence="1">
    <location>
        <begin position="109"/>
        <end position="130"/>
    </location>
</feature>
<evidence type="ECO:0000313" key="3">
    <source>
        <dbReference type="Proteomes" id="UP001331761"/>
    </source>
</evidence>